<dbReference type="PANTHER" id="PTHR47268:SF4">
    <property type="entry name" value="ACYLPHOSPHATASE"/>
    <property type="match status" value="1"/>
</dbReference>
<dbReference type="PANTHER" id="PTHR47268">
    <property type="entry name" value="ACYLPHOSPHATASE"/>
    <property type="match status" value="1"/>
</dbReference>
<dbReference type="SUPFAM" id="SSF54975">
    <property type="entry name" value="Acylphosphatase/BLUF domain-like"/>
    <property type="match status" value="1"/>
</dbReference>
<evidence type="ECO:0000256" key="7">
    <source>
        <dbReference type="RuleBase" id="RU004168"/>
    </source>
</evidence>
<dbReference type="Pfam" id="PF00708">
    <property type="entry name" value="Acylphosphatase"/>
    <property type="match status" value="1"/>
</dbReference>
<feature type="active site" evidence="5">
    <location>
        <position position="45"/>
    </location>
</feature>
<sequence length="101" mass="11180">MPNSTPQSQLIRAHVFVTGRVQGVGFRYSTVDTASQLGLTGWVRNLPDGRVEAVFEGVRDIVEDMVRWCHAGPPAAVVQDVAVEYEEPEGLRGFEVKRLVK</sequence>
<evidence type="ECO:0000313" key="10">
    <source>
        <dbReference type="Proteomes" id="UP000217507"/>
    </source>
</evidence>
<evidence type="ECO:0000256" key="6">
    <source>
        <dbReference type="RuleBase" id="RU000553"/>
    </source>
</evidence>
<dbReference type="PROSITE" id="PS51160">
    <property type="entry name" value="ACYLPHOSPHATASE_3"/>
    <property type="match status" value="1"/>
</dbReference>
<evidence type="ECO:0000256" key="1">
    <source>
        <dbReference type="ARBA" id="ARBA00005614"/>
    </source>
</evidence>
<evidence type="ECO:0000256" key="3">
    <source>
        <dbReference type="ARBA" id="ARBA00015991"/>
    </source>
</evidence>
<dbReference type="EMBL" id="AP018216">
    <property type="protein sequence ID" value="BAY71847.1"/>
    <property type="molecule type" value="Genomic_DNA"/>
</dbReference>
<feature type="active site" evidence="5">
    <location>
        <position position="27"/>
    </location>
</feature>
<evidence type="ECO:0000256" key="2">
    <source>
        <dbReference type="ARBA" id="ARBA00012150"/>
    </source>
</evidence>
<evidence type="ECO:0000256" key="5">
    <source>
        <dbReference type="PROSITE-ProRule" id="PRU00520"/>
    </source>
</evidence>
<dbReference type="Proteomes" id="UP000217507">
    <property type="component" value="Chromosome"/>
</dbReference>
<dbReference type="InterPro" id="IPR020456">
    <property type="entry name" value="Acylphosphatase"/>
</dbReference>
<dbReference type="PROSITE" id="PS00151">
    <property type="entry name" value="ACYLPHOSPHATASE_2"/>
    <property type="match status" value="1"/>
</dbReference>
<dbReference type="GO" id="GO:0003998">
    <property type="term" value="F:acylphosphatase activity"/>
    <property type="evidence" value="ECO:0007669"/>
    <property type="project" value="UniProtKB-EC"/>
</dbReference>
<gene>
    <name evidence="9" type="ORF">NIES23_46700</name>
</gene>
<comment type="similarity">
    <text evidence="1 7">Belongs to the acylphosphatase family.</text>
</comment>
<dbReference type="SMR" id="A0A1Z4KSB9"/>
<dbReference type="InterPro" id="IPR036046">
    <property type="entry name" value="Acylphosphatase-like_dom_sf"/>
</dbReference>
<protein>
    <recommendedName>
        <fullName evidence="3 5">Acylphosphatase</fullName>
        <ecNumber evidence="2 5">3.6.1.7</ecNumber>
    </recommendedName>
</protein>
<name>A0A1Z4KSB9_ANAVA</name>
<reference evidence="9 10" key="1">
    <citation type="submission" date="2017-06" db="EMBL/GenBank/DDBJ databases">
        <title>Genome sequencing of cyanobaciteial culture collection at National Institute for Environmental Studies (NIES).</title>
        <authorList>
            <person name="Hirose Y."/>
            <person name="Shimura Y."/>
            <person name="Fujisawa T."/>
            <person name="Nakamura Y."/>
            <person name="Kawachi M."/>
        </authorList>
    </citation>
    <scope>NUCLEOTIDE SEQUENCE [LARGE SCALE GENOMIC DNA]</scope>
    <source>
        <strain evidence="9 10">NIES-23</strain>
    </source>
</reference>
<evidence type="ECO:0000259" key="8">
    <source>
        <dbReference type="PROSITE" id="PS51160"/>
    </source>
</evidence>
<proteinExistence type="inferred from homology"/>
<comment type="catalytic activity">
    <reaction evidence="4 5 6">
        <text>an acyl phosphate + H2O = a carboxylate + phosphate + H(+)</text>
        <dbReference type="Rhea" id="RHEA:14965"/>
        <dbReference type="ChEBI" id="CHEBI:15377"/>
        <dbReference type="ChEBI" id="CHEBI:15378"/>
        <dbReference type="ChEBI" id="CHEBI:29067"/>
        <dbReference type="ChEBI" id="CHEBI:43474"/>
        <dbReference type="ChEBI" id="CHEBI:59918"/>
        <dbReference type="EC" id="3.6.1.7"/>
    </reaction>
</comment>
<dbReference type="PRINTS" id="PR00112">
    <property type="entry name" value="ACYLPHPHTASE"/>
</dbReference>
<dbReference type="EC" id="3.6.1.7" evidence="2 5"/>
<accession>A0A1Z4KSB9</accession>
<dbReference type="AlphaFoldDB" id="A0A1Z4KSB9"/>
<evidence type="ECO:0000313" key="9">
    <source>
        <dbReference type="EMBL" id="BAY71847.1"/>
    </source>
</evidence>
<dbReference type="InterPro" id="IPR017968">
    <property type="entry name" value="Acylphosphatase_CS"/>
</dbReference>
<dbReference type="PROSITE" id="PS00150">
    <property type="entry name" value="ACYLPHOSPHATASE_1"/>
    <property type="match status" value="1"/>
</dbReference>
<organism evidence="9 10">
    <name type="scientific">Trichormus variabilis NIES-23</name>
    <dbReference type="NCBI Taxonomy" id="1973479"/>
    <lineage>
        <taxon>Bacteria</taxon>
        <taxon>Bacillati</taxon>
        <taxon>Cyanobacteriota</taxon>
        <taxon>Cyanophyceae</taxon>
        <taxon>Nostocales</taxon>
        <taxon>Nostocaceae</taxon>
        <taxon>Trichormus</taxon>
    </lineage>
</organism>
<keyword evidence="5 6" id="KW-0378">Hydrolase</keyword>
<dbReference type="NCBIfam" id="NF011016">
    <property type="entry name" value="PRK14444.1"/>
    <property type="match status" value="1"/>
</dbReference>
<dbReference type="InterPro" id="IPR001792">
    <property type="entry name" value="Acylphosphatase-like_dom"/>
</dbReference>
<dbReference type="NCBIfam" id="NF011013">
    <property type="entry name" value="PRK14441.1"/>
    <property type="match status" value="1"/>
</dbReference>
<evidence type="ECO:0000256" key="4">
    <source>
        <dbReference type="ARBA" id="ARBA00047645"/>
    </source>
</evidence>
<feature type="domain" description="Acylphosphatase-like" evidence="8">
    <location>
        <begin position="12"/>
        <end position="98"/>
    </location>
</feature>
<dbReference type="Gene3D" id="3.30.70.100">
    <property type="match status" value="1"/>
</dbReference>